<dbReference type="Gene3D" id="3.40.50.410">
    <property type="entry name" value="von Willebrand factor, type A domain"/>
    <property type="match status" value="2"/>
</dbReference>
<name>A0A016V3R0_9BILA</name>
<evidence type="ECO:0000256" key="2">
    <source>
        <dbReference type="ARBA" id="ARBA00023157"/>
    </source>
</evidence>
<dbReference type="STRING" id="53326.A0A016V3R0"/>
<feature type="region of interest" description="Disordered" evidence="3">
    <location>
        <begin position="130"/>
        <end position="943"/>
    </location>
</feature>
<dbReference type="GO" id="GO:0005509">
    <property type="term" value="F:calcium ion binding"/>
    <property type="evidence" value="ECO:0007669"/>
    <property type="project" value="InterPro"/>
</dbReference>
<dbReference type="Pfam" id="PF00092">
    <property type="entry name" value="VWA"/>
    <property type="match status" value="2"/>
</dbReference>
<dbReference type="InterPro" id="IPR013783">
    <property type="entry name" value="Ig-like_fold"/>
</dbReference>
<keyword evidence="7" id="KW-1185">Reference proteome</keyword>
<comment type="subcellular location">
    <subcellularLocation>
        <location evidence="1">Secreted</location>
        <location evidence="1">Extracellular space</location>
    </subcellularLocation>
</comment>
<gene>
    <name evidence="6" type="primary">Acey_s0017.g3282</name>
    <name evidence="6" type="ORF">Y032_0017g3282</name>
</gene>
<dbReference type="GO" id="GO:0005576">
    <property type="term" value="C:extracellular region"/>
    <property type="evidence" value="ECO:0007669"/>
    <property type="project" value="UniProtKB-SubCell"/>
</dbReference>
<evidence type="ECO:0000256" key="3">
    <source>
        <dbReference type="SAM" id="MobiDB-lite"/>
    </source>
</evidence>
<proteinExistence type="predicted"/>
<evidence type="ECO:0000313" key="6">
    <source>
        <dbReference type="EMBL" id="EYC22319.1"/>
    </source>
</evidence>
<evidence type="ECO:0008006" key="8">
    <source>
        <dbReference type="Google" id="ProtNLM"/>
    </source>
</evidence>
<dbReference type="InterPro" id="IPR001881">
    <property type="entry name" value="EGF-like_Ca-bd_dom"/>
</dbReference>
<accession>A0A016V3R0</accession>
<dbReference type="InterPro" id="IPR053224">
    <property type="entry name" value="Sensory_adhesion_molecule"/>
</dbReference>
<dbReference type="PANTHER" id="PTHR31460">
    <property type="match status" value="1"/>
</dbReference>
<dbReference type="CDD" id="cd00054">
    <property type="entry name" value="EGF_CA"/>
    <property type="match status" value="1"/>
</dbReference>
<evidence type="ECO:0000259" key="4">
    <source>
        <dbReference type="PROSITE" id="PS50234"/>
    </source>
</evidence>
<dbReference type="InterPro" id="IPR036116">
    <property type="entry name" value="FN3_sf"/>
</dbReference>
<dbReference type="PANTHER" id="PTHR31460:SF3">
    <property type="entry name" value="MESOCENTIN"/>
    <property type="match status" value="1"/>
</dbReference>
<dbReference type="Gene3D" id="2.10.25.10">
    <property type="entry name" value="Laminin"/>
    <property type="match status" value="1"/>
</dbReference>
<dbReference type="SUPFAM" id="SSF49265">
    <property type="entry name" value="Fibronectin type III"/>
    <property type="match status" value="1"/>
</dbReference>
<evidence type="ECO:0000313" key="7">
    <source>
        <dbReference type="Proteomes" id="UP000024635"/>
    </source>
</evidence>
<evidence type="ECO:0000259" key="5">
    <source>
        <dbReference type="PROSITE" id="PS50853"/>
    </source>
</evidence>
<sequence length="1948" mass="208234">MRCYAAHGGILLTPDARPRWCCAAQRRTIAAVGRIVPEEEAVSKELPTDESGNVIYPITKPDGSPLPTDASGNYITDEGTIIEKDEEGKPLGPDGQPLPTDETGNYIYPAVGPDGSPLPTDMHRRPIYPVVGKDGRPLPTDESGAPLGSDGKPIPTDESGKPLGEDGSLLPTDASGNYVSVPSEEAVTKELPTDESGNVIYPITKPDGSPLPTDASGNYITDEGTIIEKDEEGKPLGPDGQPLPTDETGNYIYPAVGPDGSPLPTDMHRRPIYPVVGKDGRPLPTDESGAPLGSDGKPIPTDESGKPLGEDGSPLPTDASGNYVSVPSEEAVTKELPTDESGNVIYPITKPDGSPLPTDASGNYITDEGTIIEKDEEGKPLGPDGQPLPTDETGNYIYPAVGPDGSPLPTDMHRRPIYPVVGKDGRPLPTDESGAPLGSDGKPIPTDESGKPLGEDGSPLPTDASGNYVSVPSEEAVTKELPTDESGNVIYPITKPDGSPLPTDASGNYITDEGTIIEKDEEGKPLGPDGQPLPTDETGNYIYPAVGPDGSPLPTDMHRRPIYPVVGKDGRPLPTDESGAPLGSDGKPIPTDESGKPLGEDGSPLPTDASGNYVSVPSEEAVTKELPTDESGNVIYPITKPDGSPLPTDASGNYITDEGTIIEKDEEGKPLGPDGQPLPTDETGNYIYPAVGPDGSPLPTDMHRRPIYPVVGKDGRPLPTDESGAPLGSDGKPIPTDESGKPLGEDGSPLPTDASGNYVSVPSEEAVTKELPTDESGNVIYPITKPDGSPLPTDASGNYITDEGTIIEKDEEGKPLGPDGQPLPTDETGNYIYPAVGPDGSPLPTDMHRRPIYPVVGKDGRPLPTDESGAPLGSDGKPIPTDESGKPLGEDGSPLPTDASGNYVSVPEEEAVSKELPTDESGNVIYPITKPDGSPPPDAHTVHPLPTDESGNYLYPVIQPDEGLITTVESHVPTDTSGTPHRYVAVHSDGRPLPTDQFGNAIGENGLPLPTDSLGRPVDHSNSPFPTNSLGEYIVPPSRRLSQYCVISSHVELIAVLDTSNSVKVLDYRVMKELLKTFLMDHFDLSQNKVRVGVVKYGDTAEVPISLGDYDHVDDLLHRISETRRVKGKPRLDLALKEVAGELLISGSENVPKFVLLLKNGASTDDFREAAETLKKDVGAQVFVVEAGDDESYGQDAQLTTDDKVIRIKQWRGTDSETLGPIADMICKIAPTDSTGEVTWPVRKPTVQTSTPSRACSQIDYPADVIIMLDSSENFSPEEFDEMKESVAELVDAGFDLAPDVARIGFVIYSDKVAVPVALGHYEDKIDLIQQISDSTKINDGVAIALYGLNAARQQFQLHGRENATRIVIMITNGKNRGNAAPAAEDLRDTYNVQLFIIAVNADSEGLATLKRIAGTEYPDRIYEVGTAFELDDHTAAISRHLCGYTTPAQGVTPTEPTFHRTTKRDVQAALTPQPWTTPRLMKYPPLCSDGIKRPYQMNILVDVTSRSTQEDFRLVMDHLAQFFQKRFAQDDNMLSFNLMTVNSQKVLDARAGLSVSDIGGALNDVTQDSDDEESAKLGAGIDSLVEMSNDNYIKGSFKIMLIVSADSTSSDAALPSAEYAADDFGNNIIGLSVRKPSTDLLTRMAGTGTRVIHLDWTSPNELFNSWFAYSVCDYVTATTVKTPTTPTKARPTVARRITAPPATIATPTNVEAVPKSPNSFTVTWTCCTNTKSNYTILYTHDPSIPSQHWQQQSATCRDSFGKLIDRLPTDHDYTVCVVTAQSNITDIEKESCTQVTLNKNTTVEDHQPVEIAPCNCLCVEGKAILRPSCDLIVDEYRPIATLPPATEDECPCRIQSHAGRCPSGYLFKKGQCYGKTFCWIGMKAFLGMPKKLEILYSRFPDIDECANGNGGCSHGCVNTPGGHYCACPYGMTRDPLDPNTCVNSANA</sequence>
<dbReference type="SMART" id="SM00327">
    <property type="entry name" value="VWA"/>
    <property type="match status" value="2"/>
</dbReference>
<dbReference type="EMBL" id="JARK01001353">
    <property type="protein sequence ID" value="EYC22319.1"/>
    <property type="molecule type" value="Genomic_DNA"/>
</dbReference>
<organism evidence="6 7">
    <name type="scientific">Ancylostoma ceylanicum</name>
    <dbReference type="NCBI Taxonomy" id="53326"/>
    <lineage>
        <taxon>Eukaryota</taxon>
        <taxon>Metazoa</taxon>
        <taxon>Ecdysozoa</taxon>
        <taxon>Nematoda</taxon>
        <taxon>Chromadorea</taxon>
        <taxon>Rhabditida</taxon>
        <taxon>Rhabditina</taxon>
        <taxon>Rhabditomorpha</taxon>
        <taxon>Strongyloidea</taxon>
        <taxon>Ancylostomatidae</taxon>
        <taxon>Ancylostomatinae</taxon>
        <taxon>Ancylostoma</taxon>
    </lineage>
</organism>
<dbReference type="InterPro" id="IPR003961">
    <property type="entry name" value="FN3_dom"/>
</dbReference>
<feature type="domain" description="VWFA" evidence="4">
    <location>
        <begin position="1052"/>
        <end position="1226"/>
    </location>
</feature>
<dbReference type="SUPFAM" id="SSF53300">
    <property type="entry name" value="vWA-like"/>
    <property type="match status" value="3"/>
</dbReference>
<dbReference type="SMART" id="SM00179">
    <property type="entry name" value="EGF_CA"/>
    <property type="match status" value="1"/>
</dbReference>
<protein>
    <recommendedName>
        <fullName evidence="8">VWFA domain-containing protein</fullName>
    </recommendedName>
</protein>
<dbReference type="PROSITE" id="PS50853">
    <property type="entry name" value="FN3"/>
    <property type="match status" value="1"/>
</dbReference>
<dbReference type="InterPro" id="IPR002035">
    <property type="entry name" value="VWF_A"/>
</dbReference>
<dbReference type="Gene3D" id="2.60.40.10">
    <property type="entry name" value="Immunoglobulins"/>
    <property type="match status" value="1"/>
</dbReference>
<reference evidence="7" key="1">
    <citation type="journal article" date="2015" name="Nat. Genet.">
        <title>The genome and transcriptome of the zoonotic hookworm Ancylostoma ceylanicum identify infection-specific gene families.</title>
        <authorList>
            <person name="Schwarz E.M."/>
            <person name="Hu Y."/>
            <person name="Antoshechkin I."/>
            <person name="Miller M.M."/>
            <person name="Sternberg P.W."/>
            <person name="Aroian R.V."/>
        </authorList>
    </citation>
    <scope>NUCLEOTIDE SEQUENCE</scope>
    <source>
        <strain evidence="7">HY135</strain>
    </source>
</reference>
<feature type="domain" description="Fibronectin type-III" evidence="5">
    <location>
        <begin position="1707"/>
        <end position="1806"/>
    </location>
</feature>
<keyword evidence="2" id="KW-1015">Disulfide bond</keyword>
<dbReference type="InterPro" id="IPR036465">
    <property type="entry name" value="vWFA_dom_sf"/>
</dbReference>
<evidence type="ECO:0000256" key="1">
    <source>
        <dbReference type="ARBA" id="ARBA00004239"/>
    </source>
</evidence>
<comment type="caution">
    <text evidence="6">The sequence shown here is derived from an EMBL/GenBank/DDBJ whole genome shotgun (WGS) entry which is preliminary data.</text>
</comment>
<dbReference type="SUPFAM" id="SSF57196">
    <property type="entry name" value="EGF/Laminin"/>
    <property type="match status" value="1"/>
</dbReference>
<dbReference type="PROSITE" id="PS50234">
    <property type="entry name" value="VWFA"/>
    <property type="match status" value="2"/>
</dbReference>
<dbReference type="Proteomes" id="UP000024635">
    <property type="component" value="Unassembled WGS sequence"/>
</dbReference>
<feature type="domain" description="VWFA" evidence="4">
    <location>
        <begin position="1264"/>
        <end position="1442"/>
    </location>
</feature>
<dbReference type="OrthoDB" id="10045365at2759"/>
<dbReference type="CDD" id="cd01450">
    <property type="entry name" value="vWFA_subfamily_ECM"/>
    <property type="match status" value="2"/>
</dbReference>